<reference evidence="2" key="1">
    <citation type="submission" date="2015-11" db="EMBL/GenBank/DDBJ databases">
        <title>De novo transcriptome assembly of four potential Pierce s Disease insect vectors from Arizona vineyards.</title>
        <authorList>
            <person name="Tassone E.E."/>
        </authorList>
    </citation>
    <scope>NUCLEOTIDE SEQUENCE</scope>
</reference>
<organism evidence="2">
    <name type="scientific">Graphocephala atropunctata</name>
    <dbReference type="NCBI Taxonomy" id="36148"/>
    <lineage>
        <taxon>Eukaryota</taxon>
        <taxon>Metazoa</taxon>
        <taxon>Ecdysozoa</taxon>
        <taxon>Arthropoda</taxon>
        <taxon>Hexapoda</taxon>
        <taxon>Insecta</taxon>
        <taxon>Pterygota</taxon>
        <taxon>Neoptera</taxon>
        <taxon>Paraneoptera</taxon>
        <taxon>Hemiptera</taxon>
        <taxon>Auchenorrhyncha</taxon>
        <taxon>Membracoidea</taxon>
        <taxon>Cicadellidae</taxon>
        <taxon>Cicadellinae</taxon>
        <taxon>Cicadellini</taxon>
        <taxon>Graphocephala</taxon>
    </lineage>
</organism>
<feature type="chain" id="PRO_5008588273" evidence="1">
    <location>
        <begin position="17"/>
        <end position="153"/>
    </location>
</feature>
<evidence type="ECO:0000313" key="2">
    <source>
        <dbReference type="EMBL" id="JAT36797.1"/>
    </source>
</evidence>
<name>A0A1B6MLE3_9HEMI</name>
<sequence length="153" mass="17512">MQILLVVFLTFWHSLCNELDETVITMDADIVNAIIDPEFHSDGSLRKKILRLELALGEITERLKEGDEEGRKAVEGIVKHGGLSLSTMDHINDTFVLEKFDWSKDQYMELMYNIDQICTTWSAMEGGVGVSTTIVYIRGRNRSVGLQYMEKYM</sequence>
<dbReference type="EMBL" id="GEBQ01003180">
    <property type="protein sequence ID" value="JAT36797.1"/>
    <property type="molecule type" value="Transcribed_RNA"/>
</dbReference>
<proteinExistence type="predicted"/>
<gene>
    <name evidence="2" type="ORF">g.904</name>
</gene>
<evidence type="ECO:0000256" key="1">
    <source>
        <dbReference type="SAM" id="SignalP"/>
    </source>
</evidence>
<dbReference type="AlphaFoldDB" id="A0A1B6MLE3"/>
<keyword evidence="1" id="KW-0732">Signal</keyword>
<accession>A0A1B6MLE3</accession>
<protein>
    <submittedName>
        <fullName evidence="2">Uncharacterized protein</fullName>
    </submittedName>
</protein>
<feature type="signal peptide" evidence="1">
    <location>
        <begin position="1"/>
        <end position="16"/>
    </location>
</feature>